<feature type="non-terminal residue" evidence="1">
    <location>
        <position position="1"/>
    </location>
</feature>
<keyword evidence="2" id="KW-1185">Reference proteome</keyword>
<sequence>ADPELDWKSNQKKTGKREIPITTTMFAHLNRVKFDTRKLNSLLDELTSETKEGGKKEWSRIWGPDYKSVVKKAGYDLEKVIWEEAIKVTCEHSLLDECERIRNYYDTVFGQDA</sequence>
<organism evidence="1 2">
    <name type="scientific">Fusarium oligoseptatum</name>
    <dbReference type="NCBI Taxonomy" id="2604345"/>
    <lineage>
        <taxon>Eukaryota</taxon>
        <taxon>Fungi</taxon>
        <taxon>Dikarya</taxon>
        <taxon>Ascomycota</taxon>
        <taxon>Pezizomycotina</taxon>
        <taxon>Sordariomycetes</taxon>
        <taxon>Hypocreomycetidae</taxon>
        <taxon>Hypocreales</taxon>
        <taxon>Nectriaceae</taxon>
        <taxon>Fusarium</taxon>
        <taxon>Fusarium solani species complex</taxon>
    </lineage>
</organism>
<accession>A0A428RBF1</accession>
<proteinExistence type="predicted"/>
<evidence type="ECO:0000313" key="1">
    <source>
        <dbReference type="EMBL" id="RSL74838.1"/>
    </source>
</evidence>
<reference evidence="1 2" key="1">
    <citation type="submission" date="2017-06" db="EMBL/GenBank/DDBJ databases">
        <title>Comparative genomic analysis of Ambrosia Fusariam Clade fungi.</title>
        <authorList>
            <person name="Stajich J.E."/>
            <person name="Carrillo J."/>
            <person name="Kijimoto T."/>
            <person name="Eskalen A."/>
            <person name="O'Donnell K."/>
            <person name="Kasson M."/>
        </authorList>
    </citation>
    <scope>NUCLEOTIDE SEQUENCE [LARGE SCALE GENOMIC DNA]</scope>
    <source>
        <strain evidence="1 2">NRRL62579</strain>
    </source>
</reference>
<protein>
    <submittedName>
        <fullName evidence="1">Uncharacterized protein</fullName>
    </submittedName>
</protein>
<dbReference type="AlphaFoldDB" id="A0A428RBF1"/>
<dbReference type="Proteomes" id="UP000287144">
    <property type="component" value="Unassembled WGS sequence"/>
</dbReference>
<comment type="caution">
    <text evidence="1">The sequence shown here is derived from an EMBL/GenBank/DDBJ whole genome shotgun (WGS) entry which is preliminary data.</text>
</comment>
<gene>
    <name evidence="1" type="ORF">CEP52_017896</name>
</gene>
<name>A0A428RBF1_9HYPO</name>
<dbReference type="EMBL" id="NKCK01001138">
    <property type="protein sequence ID" value="RSL74838.1"/>
    <property type="molecule type" value="Genomic_DNA"/>
</dbReference>
<dbReference type="STRING" id="1325735.A0A428RBF1"/>
<evidence type="ECO:0000313" key="2">
    <source>
        <dbReference type="Proteomes" id="UP000287144"/>
    </source>
</evidence>